<sequence>MATSNSTSSIPPAPLLPKLAFSTSSFDLSAETDSTPNSETTTLTDRHDSLKESPRSSICSSRSTESSNPTTSKPPSTHKRVRFQESVCWSYFDVEQHIPTRPELEHKPSFLGRSWARFKSRNSSGDLDISSTTPAGLRHMQGKNGSVDMLTKVTTSPSGRPVLTRRTSSSSSSAAYSIQQPLRQSAGRRYDSADTHAVWRASAAKAKGDWDDLLSNPRQSRLYA</sequence>
<feature type="region of interest" description="Disordered" evidence="1">
    <location>
        <begin position="26"/>
        <end position="79"/>
    </location>
</feature>
<comment type="caution">
    <text evidence="2">The sequence shown here is derived from an EMBL/GenBank/DDBJ whole genome shotgun (WGS) entry which is preliminary data.</text>
</comment>
<evidence type="ECO:0000313" key="2">
    <source>
        <dbReference type="EMBL" id="KAK4501019.1"/>
    </source>
</evidence>
<feature type="compositionally biased region" description="Low complexity" evidence="1">
    <location>
        <begin position="168"/>
        <end position="177"/>
    </location>
</feature>
<evidence type="ECO:0000256" key="1">
    <source>
        <dbReference type="SAM" id="MobiDB-lite"/>
    </source>
</evidence>
<keyword evidence="3" id="KW-1185">Reference proteome</keyword>
<feature type="compositionally biased region" description="Basic and acidic residues" evidence="1">
    <location>
        <begin position="44"/>
        <end position="54"/>
    </location>
</feature>
<feature type="compositionally biased region" description="Low complexity" evidence="1">
    <location>
        <begin position="55"/>
        <end position="75"/>
    </location>
</feature>
<evidence type="ECO:0000313" key="3">
    <source>
        <dbReference type="Proteomes" id="UP001305779"/>
    </source>
</evidence>
<protein>
    <submittedName>
        <fullName evidence="2">Uncharacterized protein</fullName>
    </submittedName>
</protein>
<name>A0ABR0EHM8_ZASCE</name>
<organism evidence="2 3">
    <name type="scientific">Zasmidium cellare</name>
    <name type="common">Wine cellar mold</name>
    <name type="synonym">Racodium cellare</name>
    <dbReference type="NCBI Taxonomy" id="395010"/>
    <lineage>
        <taxon>Eukaryota</taxon>
        <taxon>Fungi</taxon>
        <taxon>Dikarya</taxon>
        <taxon>Ascomycota</taxon>
        <taxon>Pezizomycotina</taxon>
        <taxon>Dothideomycetes</taxon>
        <taxon>Dothideomycetidae</taxon>
        <taxon>Mycosphaerellales</taxon>
        <taxon>Mycosphaerellaceae</taxon>
        <taxon>Zasmidium</taxon>
    </lineage>
</organism>
<feature type="compositionally biased region" description="Polar residues" evidence="1">
    <location>
        <begin position="121"/>
        <end position="134"/>
    </location>
</feature>
<proteinExistence type="predicted"/>
<feature type="compositionally biased region" description="Polar residues" evidence="1">
    <location>
        <begin position="26"/>
        <end position="43"/>
    </location>
</feature>
<reference evidence="2 3" key="1">
    <citation type="journal article" date="2023" name="G3 (Bethesda)">
        <title>A chromosome-level genome assembly of Zasmidium syzygii isolated from banana leaves.</title>
        <authorList>
            <person name="van Westerhoven A.C."/>
            <person name="Mehrabi R."/>
            <person name="Talebi R."/>
            <person name="Steentjes M.B.F."/>
            <person name="Corcolon B."/>
            <person name="Chong P.A."/>
            <person name="Kema G.H.J."/>
            <person name="Seidl M.F."/>
        </authorList>
    </citation>
    <scope>NUCLEOTIDE SEQUENCE [LARGE SCALE GENOMIC DNA]</scope>
    <source>
        <strain evidence="2 3">P124</strain>
    </source>
</reference>
<gene>
    <name evidence="2" type="ORF">PRZ48_006825</name>
</gene>
<dbReference type="EMBL" id="JAXOVC010000005">
    <property type="protein sequence ID" value="KAK4501019.1"/>
    <property type="molecule type" value="Genomic_DNA"/>
</dbReference>
<feature type="region of interest" description="Disordered" evidence="1">
    <location>
        <begin position="121"/>
        <end position="193"/>
    </location>
</feature>
<accession>A0ABR0EHM8</accession>
<dbReference type="Proteomes" id="UP001305779">
    <property type="component" value="Unassembled WGS sequence"/>
</dbReference>